<keyword evidence="11" id="KW-1185">Reference proteome</keyword>
<dbReference type="PANTHER" id="PTHR43394:SF1">
    <property type="entry name" value="ATP-BINDING CASSETTE SUB-FAMILY B MEMBER 10, MITOCHONDRIAL"/>
    <property type="match status" value="1"/>
</dbReference>
<dbReference type="SUPFAM" id="SSF90123">
    <property type="entry name" value="ABC transporter transmembrane region"/>
    <property type="match status" value="1"/>
</dbReference>
<dbReference type="SMART" id="SM00382">
    <property type="entry name" value="AAA"/>
    <property type="match status" value="1"/>
</dbReference>
<keyword evidence="3" id="KW-0547">Nucleotide-binding</keyword>
<dbReference type="PROSITE" id="PS50929">
    <property type="entry name" value="ABC_TM1F"/>
    <property type="match status" value="1"/>
</dbReference>
<organism evidence="10 11">
    <name type="scientific">Streptomyces bluensis</name>
    <dbReference type="NCBI Taxonomy" id="33897"/>
    <lineage>
        <taxon>Bacteria</taxon>
        <taxon>Bacillati</taxon>
        <taxon>Actinomycetota</taxon>
        <taxon>Actinomycetes</taxon>
        <taxon>Kitasatosporales</taxon>
        <taxon>Streptomycetaceae</taxon>
        <taxon>Streptomyces</taxon>
    </lineage>
</organism>
<keyword evidence="4 10" id="KW-0067">ATP-binding</keyword>
<comment type="caution">
    <text evidence="10">The sequence shown here is derived from an EMBL/GenBank/DDBJ whole genome shotgun (WGS) entry which is preliminary data.</text>
</comment>
<dbReference type="GO" id="GO:0005524">
    <property type="term" value="F:ATP binding"/>
    <property type="evidence" value="ECO:0007669"/>
    <property type="project" value="UniProtKB-KW"/>
</dbReference>
<dbReference type="InterPro" id="IPR039421">
    <property type="entry name" value="Type_1_exporter"/>
</dbReference>
<dbReference type="InterPro" id="IPR003439">
    <property type="entry name" value="ABC_transporter-like_ATP-bd"/>
</dbReference>
<evidence type="ECO:0000256" key="6">
    <source>
        <dbReference type="ARBA" id="ARBA00023136"/>
    </source>
</evidence>
<evidence type="ECO:0000256" key="1">
    <source>
        <dbReference type="ARBA" id="ARBA00004651"/>
    </source>
</evidence>
<comment type="subcellular location">
    <subcellularLocation>
        <location evidence="1">Cell membrane</location>
        <topology evidence="1">Multi-pass membrane protein</topology>
    </subcellularLocation>
</comment>
<proteinExistence type="predicted"/>
<keyword evidence="5 7" id="KW-1133">Transmembrane helix</keyword>
<dbReference type="Proteomes" id="UP001602058">
    <property type="component" value="Unassembled WGS sequence"/>
</dbReference>
<name>A0ABW6UBZ7_9ACTN</name>
<evidence type="ECO:0000313" key="11">
    <source>
        <dbReference type="Proteomes" id="UP001602058"/>
    </source>
</evidence>
<reference evidence="10 11" key="1">
    <citation type="submission" date="2024-10" db="EMBL/GenBank/DDBJ databases">
        <title>The Natural Products Discovery Center: Release of the First 8490 Sequenced Strains for Exploring Actinobacteria Biosynthetic Diversity.</title>
        <authorList>
            <person name="Kalkreuter E."/>
            <person name="Kautsar S.A."/>
            <person name="Yang D."/>
            <person name="Bader C.D."/>
            <person name="Teijaro C.N."/>
            <person name="Fluegel L."/>
            <person name="Davis C.M."/>
            <person name="Simpson J.R."/>
            <person name="Lauterbach L."/>
            <person name="Steele A.D."/>
            <person name="Gui C."/>
            <person name="Meng S."/>
            <person name="Li G."/>
            <person name="Viehrig K."/>
            <person name="Ye F."/>
            <person name="Su P."/>
            <person name="Kiefer A.F."/>
            <person name="Nichols A."/>
            <person name="Cepeda A.J."/>
            <person name="Yan W."/>
            <person name="Fan B."/>
            <person name="Jiang Y."/>
            <person name="Adhikari A."/>
            <person name="Zheng C.-J."/>
            <person name="Schuster L."/>
            <person name="Cowan T.M."/>
            <person name="Smanski M.J."/>
            <person name="Chevrette M.G."/>
            <person name="De Carvalho L.P.S."/>
            <person name="Shen B."/>
        </authorList>
    </citation>
    <scope>NUCLEOTIDE SEQUENCE [LARGE SCALE GENOMIC DNA]</scope>
    <source>
        <strain evidence="10 11">NPDC001390</strain>
    </source>
</reference>
<dbReference type="InterPro" id="IPR027417">
    <property type="entry name" value="P-loop_NTPase"/>
</dbReference>
<evidence type="ECO:0000256" key="7">
    <source>
        <dbReference type="SAM" id="Phobius"/>
    </source>
</evidence>
<dbReference type="PANTHER" id="PTHR43394">
    <property type="entry name" value="ATP-DEPENDENT PERMEASE MDL1, MITOCHONDRIAL"/>
    <property type="match status" value="1"/>
</dbReference>
<protein>
    <submittedName>
        <fullName evidence="10">ABC transporter ATP-binding protein</fullName>
    </submittedName>
</protein>
<evidence type="ECO:0000313" key="10">
    <source>
        <dbReference type="EMBL" id="MFF4520956.1"/>
    </source>
</evidence>
<dbReference type="RefSeq" id="WP_387883977.1">
    <property type="nucleotide sequence ID" value="NZ_JBIAWJ010000002.1"/>
</dbReference>
<dbReference type="Gene3D" id="3.40.50.300">
    <property type="entry name" value="P-loop containing nucleotide triphosphate hydrolases"/>
    <property type="match status" value="1"/>
</dbReference>
<sequence length="593" mass="62967">MIGVAPPAYDPAAPTTASTLPVGAPATVRAYVTELLRRHRSAFVLLVTVNTVAVVASMAGPWLLGGLVERVSDGAGELHLGLTAGLFLAALVVQAVFVQQVRLRGAMLGERMLADLREDFLVRSVGLPPGVLERAGTGDLLSRITTDIDRLANAMREAVPQLAIGVVWAGLLLGGLAVTAPPLAPAVLVALPLLVVGCRWYFKRAPSAYRSEAAGYAAVAAVLAETVDAGRTVEAHRLGERRIALSERRIREWTAWERYTLWLRSVLFPVINITHVTVLGSVLMIGGVFVLQGWIGIGQLTTGALIAQMLVDPVGLILRWYDELQVAQVSLARLVGVRDIEPDAGDAAVTPDGRHVHADKIHFGYRAGVDVLRKVSLEVVPGTRLALVGPSGAGKSTLGRLLAGIYAPRNGRITLGGAELSRMPAEDVRSHVALVNQEHHVFVGSLRDNLLLARTGAQDAELWAALGAVDADGWARALDEGLDTEVGSGGLALTPAQAQQIALARLVLADPHTLILDEATSLLDPRAARHLERSLARVLDGRTVVAIAHRLHTAHDADVIAVVEDGRITELGSHDQLVAADGAYAALWRSWHG</sequence>
<evidence type="ECO:0000256" key="2">
    <source>
        <dbReference type="ARBA" id="ARBA00022692"/>
    </source>
</evidence>
<feature type="domain" description="ABC transmembrane type-1" evidence="9">
    <location>
        <begin position="52"/>
        <end position="325"/>
    </location>
</feature>
<accession>A0ABW6UBZ7</accession>
<dbReference type="Gene3D" id="1.20.1560.10">
    <property type="entry name" value="ABC transporter type 1, transmembrane domain"/>
    <property type="match status" value="1"/>
</dbReference>
<dbReference type="Pfam" id="PF00005">
    <property type="entry name" value="ABC_tran"/>
    <property type="match status" value="1"/>
</dbReference>
<feature type="domain" description="ABC transporter" evidence="8">
    <location>
        <begin position="356"/>
        <end position="590"/>
    </location>
</feature>
<dbReference type="InterPro" id="IPR036640">
    <property type="entry name" value="ABC1_TM_sf"/>
</dbReference>
<dbReference type="InterPro" id="IPR003593">
    <property type="entry name" value="AAA+_ATPase"/>
</dbReference>
<evidence type="ECO:0000256" key="5">
    <source>
        <dbReference type="ARBA" id="ARBA00022989"/>
    </source>
</evidence>
<dbReference type="EMBL" id="JBIAWJ010000002">
    <property type="protein sequence ID" value="MFF4520956.1"/>
    <property type="molecule type" value="Genomic_DNA"/>
</dbReference>
<dbReference type="Pfam" id="PF00664">
    <property type="entry name" value="ABC_membrane"/>
    <property type="match status" value="1"/>
</dbReference>
<gene>
    <name evidence="10" type="ORF">ACFY1D_05800</name>
</gene>
<dbReference type="InterPro" id="IPR011527">
    <property type="entry name" value="ABC1_TM_dom"/>
</dbReference>
<evidence type="ECO:0000256" key="4">
    <source>
        <dbReference type="ARBA" id="ARBA00022840"/>
    </source>
</evidence>
<evidence type="ECO:0000259" key="8">
    <source>
        <dbReference type="PROSITE" id="PS50893"/>
    </source>
</evidence>
<feature type="transmembrane region" description="Helical" evidence="7">
    <location>
        <begin position="43"/>
        <end position="63"/>
    </location>
</feature>
<feature type="transmembrane region" description="Helical" evidence="7">
    <location>
        <begin position="158"/>
        <end position="177"/>
    </location>
</feature>
<feature type="transmembrane region" description="Helical" evidence="7">
    <location>
        <begin position="183"/>
        <end position="202"/>
    </location>
</feature>
<keyword evidence="6 7" id="KW-0472">Membrane</keyword>
<feature type="transmembrane region" description="Helical" evidence="7">
    <location>
        <begin position="261"/>
        <end position="285"/>
    </location>
</feature>
<evidence type="ECO:0000259" key="9">
    <source>
        <dbReference type="PROSITE" id="PS50929"/>
    </source>
</evidence>
<evidence type="ECO:0000256" key="3">
    <source>
        <dbReference type="ARBA" id="ARBA00022741"/>
    </source>
</evidence>
<dbReference type="PROSITE" id="PS50893">
    <property type="entry name" value="ABC_TRANSPORTER_2"/>
    <property type="match status" value="1"/>
</dbReference>
<dbReference type="SUPFAM" id="SSF52540">
    <property type="entry name" value="P-loop containing nucleoside triphosphate hydrolases"/>
    <property type="match status" value="1"/>
</dbReference>
<feature type="transmembrane region" description="Helical" evidence="7">
    <location>
        <begin position="78"/>
        <end position="98"/>
    </location>
</feature>
<keyword evidence="2 7" id="KW-0812">Transmembrane</keyword>